<evidence type="ECO:0000313" key="6">
    <source>
        <dbReference type="EMBL" id="ASU83922.1"/>
    </source>
</evidence>
<dbReference type="GO" id="GO:0046872">
    <property type="term" value="F:metal ion binding"/>
    <property type="evidence" value="ECO:0007669"/>
    <property type="project" value="UniProtKB-KW"/>
</dbReference>
<evidence type="ECO:0000259" key="5">
    <source>
        <dbReference type="SMART" id="SM00849"/>
    </source>
</evidence>
<keyword evidence="4" id="KW-0862">Zinc</keyword>
<gene>
    <name evidence="6" type="ORF">CDO52_15035</name>
</gene>
<dbReference type="Gene3D" id="3.60.15.10">
    <property type="entry name" value="Ribonuclease Z/Hydroxyacylglutathione hydrolase-like"/>
    <property type="match status" value="1"/>
</dbReference>
<dbReference type="SMART" id="SM00849">
    <property type="entry name" value="Lactamase_B"/>
    <property type="match status" value="1"/>
</dbReference>
<keyword evidence="7" id="KW-1185">Reference proteome</keyword>
<evidence type="ECO:0000256" key="1">
    <source>
        <dbReference type="ARBA" id="ARBA00007749"/>
    </source>
</evidence>
<dbReference type="InterPro" id="IPR051013">
    <property type="entry name" value="MBL_superfamily_lactonases"/>
</dbReference>
<comment type="similarity">
    <text evidence="1">Belongs to the metallo-beta-lactamase superfamily.</text>
</comment>
<dbReference type="OrthoDB" id="5177904at2"/>
<dbReference type="InterPro" id="IPR036866">
    <property type="entry name" value="RibonucZ/Hydroxyglut_hydro"/>
</dbReference>
<dbReference type="GO" id="GO:0016787">
    <property type="term" value="F:hydrolase activity"/>
    <property type="evidence" value="ECO:0007669"/>
    <property type="project" value="UniProtKB-KW"/>
</dbReference>
<dbReference type="Proteomes" id="UP000215005">
    <property type="component" value="Chromosome"/>
</dbReference>
<dbReference type="KEGG" id="ngv:CDO52_15035"/>
<organism evidence="6 7">
    <name type="scientific">Nocardiopsis gilva YIM 90087</name>
    <dbReference type="NCBI Taxonomy" id="1235441"/>
    <lineage>
        <taxon>Bacteria</taxon>
        <taxon>Bacillati</taxon>
        <taxon>Actinomycetota</taxon>
        <taxon>Actinomycetes</taxon>
        <taxon>Streptosporangiales</taxon>
        <taxon>Nocardiopsidaceae</taxon>
        <taxon>Nocardiopsis</taxon>
    </lineage>
</organism>
<dbReference type="InterPro" id="IPR001279">
    <property type="entry name" value="Metallo-B-lactamas"/>
</dbReference>
<feature type="domain" description="Metallo-beta-lactamase" evidence="5">
    <location>
        <begin position="28"/>
        <end position="262"/>
    </location>
</feature>
<dbReference type="Pfam" id="PF00753">
    <property type="entry name" value="Lactamase_B"/>
    <property type="match status" value="1"/>
</dbReference>
<evidence type="ECO:0000256" key="3">
    <source>
        <dbReference type="ARBA" id="ARBA00022801"/>
    </source>
</evidence>
<keyword evidence="2" id="KW-0479">Metal-binding</keyword>
<dbReference type="CDD" id="cd07742">
    <property type="entry name" value="metallo-hydrolase-like_MBL-fold"/>
    <property type="match status" value="1"/>
</dbReference>
<sequence length="275" mass="29454">MRIHHLNCATIRPPGAGLGGMGYGGALVCHCLLIETGGELILVDTGVGTAALGDPARLGRFFLAARPALAREETAQAQITRLGYDTADVRHIILTHLDVDHASGLGDFPDAAVHVSGAELRTATAGPPLERARYQPSAWAHGPRWQEHEFGGGDRWFGFEAVRPIPGVGADIALIPLHGHTRGHVGVAVAAGGQAATPWLLHAGDAYFHHHQTDVLWPHRPPGAAAMEVVSTIDAVYRRHNQRMLRRLRRDHGGEVTVFCAHDPAEMPEAGAHSR</sequence>
<dbReference type="PANTHER" id="PTHR42978">
    <property type="entry name" value="QUORUM-QUENCHING LACTONASE YTNP-RELATED-RELATED"/>
    <property type="match status" value="1"/>
</dbReference>
<evidence type="ECO:0000256" key="4">
    <source>
        <dbReference type="ARBA" id="ARBA00022833"/>
    </source>
</evidence>
<dbReference type="RefSeq" id="WP_094932467.1">
    <property type="nucleotide sequence ID" value="NZ_CP022753.1"/>
</dbReference>
<evidence type="ECO:0000313" key="7">
    <source>
        <dbReference type="Proteomes" id="UP000215005"/>
    </source>
</evidence>
<keyword evidence="3" id="KW-0378">Hydrolase</keyword>
<protein>
    <recommendedName>
        <fullName evidence="5">Metallo-beta-lactamase domain-containing protein</fullName>
    </recommendedName>
</protein>
<dbReference type="SUPFAM" id="SSF56281">
    <property type="entry name" value="Metallo-hydrolase/oxidoreductase"/>
    <property type="match status" value="1"/>
</dbReference>
<dbReference type="AlphaFoldDB" id="A0A223S772"/>
<evidence type="ECO:0000256" key="2">
    <source>
        <dbReference type="ARBA" id="ARBA00022723"/>
    </source>
</evidence>
<dbReference type="PANTHER" id="PTHR42978:SF3">
    <property type="entry name" value="BLR3078 PROTEIN"/>
    <property type="match status" value="1"/>
</dbReference>
<reference evidence="6 7" key="1">
    <citation type="submission" date="2017-08" db="EMBL/GenBank/DDBJ databases">
        <title>The complete genome sequence of Nocardiopsis gilva YIM 90087.</title>
        <authorList>
            <person name="Yin M."/>
            <person name="Tang S."/>
        </authorList>
    </citation>
    <scope>NUCLEOTIDE SEQUENCE [LARGE SCALE GENOMIC DNA]</scope>
    <source>
        <strain evidence="6 7">YIM 90087</strain>
    </source>
</reference>
<accession>A0A223S772</accession>
<dbReference type="EMBL" id="CP022753">
    <property type="protein sequence ID" value="ASU83922.1"/>
    <property type="molecule type" value="Genomic_DNA"/>
</dbReference>
<proteinExistence type="inferred from homology"/>
<name>A0A223S772_9ACTN</name>